<evidence type="ECO:0000313" key="3">
    <source>
        <dbReference type="EMBL" id="GEU82867.1"/>
    </source>
</evidence>
<dbReference type="AlphaFoldDB" id="A0A6L2NBK6"/>
<dbReference type="EMBL" id="BKCJ010008566">
    <property type="protein sequence ID" value="GEU82867.1"/>
    <property type="molecule type" value="Genomic_DNA"/>
</dbReference>
<evidence type="ECO:0000259" key="2">
    <source>
        <dbReference type="Pfam" id="PF03732"/>
    </source>
</evidence>
<dbReference type="Gene3D" id="3.30.70.270">
    <property type="match status" value="1"/>
</dbReference>
<feature type="region of interest" description="Disordered" evidence="1">
    <location>
        <begin position="394"/>
        <end position="414"/>
    </location>
</feature>
<feature type="compositionally biased region" description="Basic and acidic residues" evidence="1">
    <location>
        <begin position="466"/>
        <end position="482"/>
    </location>
</feature>
<feature type="compositionally biased region" description="Basic and acidic residues" evidence="1">
    <location>
        <begin position="499"/>
        <end position="525"/>
    </location>
</feature>
<protein>
    <recommendedName>
        <fullName evidence="2">Retrotransposon gag domain-containing protein</fullName>
    </recommendedName>
</protein>
<dbReference type="Pfam" id="PF03732">
    <property type="entry name" value="Retrotrans_gag"/>
    <property type="match status" value="1"/>
</dbReference>
<dbReference type="InterPro" id="IPR043502">
    <property type="entry name" value="DNA/RNA_pol_sf"/>
</dbReference>
<reference evidence="3" key="1">
    <citation type="journal article" date="2019" name="Sci. Rep.">
        <title>Draft genome of Tanacetum cinerariifolium, the natural source of mosquito coil.</title>
        <authorList>
            <person name="Yamashiro T."/>
            <person name="Shiraishi A."/>
            <person name="Satake H."/>
            <person name="Nakayama K."/>
        </authorList>
    </citation>
    <scope>NUCLEOTIDE SEQUENCE</scope>
</reference>
<feature type="region of interest" description="Disordered" evidence="1">
    <location>
        <begin position="45"/>
        <end position="70"/>
    </location>
</feature>
<organism evidence="3">
    <name type="scientific">Tanacetum cinerariifolium</name>
    <name type="common">Dalmatian daisy</name>
    <name type="synonym">Chrysanthemum cinerariifolium</name>
    <dbReference type="NCBI Taxonomy" id="118510"/>
    <lineage>
        <taxon>Eukaryota</taxon>
        <taxon>Viridiplantae</taxon>
        <taxon>Streptophyta</taxon>
        <taxon>Embryophyta</taxon>
        <taxon>Tracheophyta</taxon>
        <taxon>Spermatophyta</taxon>
        <taxon>Magnoliopsida</taxon>
        <taxon>eudicotyledons</taxon>
        <taxon>Gunneridae</taxon>
        <taxon>Pentapetalae</taxon>
        <taxon>asterids</taxon>
        <taxon>campanulids</taxon>
        <taxon>Asterales</taxon>
        <taxon>Asteraceae</taxon>
        <taxon>Asteroideae</taxon>
        <taxon>Anthemideae</taxon>
        <taxon>Anthemidinae</taxon>
        <taxon>Tanacetum</taxon>
    </lineage>
</organism>
<proteinExistence type="predicted"/>
<name>A0A6L2NBK6_TANCI</name>
<sequence>MVNTRNNNLITNTPTPTYPVQVVLAAIQETLANIQAKVRTHTTEIANLKRGEGTSQPRTDELTGQPRTHPKPNTLYGKLIKIEFSKFSGALVWYQQYMKNYPDNTPWEHFKVEVVKRFGVLYDDPIVELKNLKQTGSVQTYQEAFEALLNRVDLHELVVVSMFIGGLKPDVKTPIRMFQATTLSETYGLARMQEATNTILKPRYNAHLLPTPKQSTTTNASKAVTTPFKSNSIDISSGYVTRNRVHEPYRLTQRELEDKRAKGQCFYYDQKYAPGHKCSGQLHFIEVICGDNFDNYIDCDDETYQDCVGDMVGVTDSPQITLNALSSLNSYQTMRVRDRVGFPKEVCVVFFDDILIYNKNLEEHCDHLAQVLLTHKPRKAKKVTELPQTSVPLDHEADEMTDPGTKNPIGGADAHTRFETTSKRSSDPPLSIGHIVGSGKDMTEQKTNLTDFVPPTPHDSPLSGDHTLEVMRIKIESREARKEKKARTSQSIKRRLFKGRVETSTDKSLGEDASKQGRNDDHTEELNLTDGANTEVIVKDKGNGEKRDVTIVDTLVKMKSQKAKEKRVAFKDADDSTRPIRSITTLQPLLTIDPKDKGKGVLVEEELKKLQKVKRMDQGQKQEEATIAALTEEFDEIQAKIYVDHELAKKETIGSRKSRGNKEQTTYKNSSQEHDDYLPQTYGTRYGEGNGRHGALVNKRRCKKGPDEAEANEPPKGVSDPNSNSLSYAKPPPAPEQDIAQSPGSHEIS</sequence>
<evidence type="ECO:0000256" key="1">
    <source>
        <dbReference type="SAM" id="MobiDB-lite"/>
    </source>
</evidence>
<feature type="region of interest" description="Disordered" evidence="1">
    <location>
        <begin position="447"/>
        <end position="541"/>
    </location>
</feature>
<dbReference type="SUPFAM" id="SSF56672">
    <property type="entry name" value="DNA/RNA polymerases"/>
    <property type="match status" value="1"/>
</dbReference>
<gene>
    <name evidence="3" type="ORF">Tci_054845</name>
</gene>
<feature type="compositionally biased region" description="Polar residues" evidence="1">
    <location>
        <begin position="739"/>
        <end position="749"/>
    </location>
</feature>
<feature type="compositionally biased region" description="Basic residues" evidence="1">
    <location>
        <begin position="483"/>
        <end position="498"/>
    </location>
</feature>
<feature type="region of interest" description="Disordered" evidence="1">
    <location>
        <begin position="653"/>
        <end position="749"/>
    </location>
</feature>
<feature type="domain" description="Retrotransposon gag" evidence="2">
    <location>
        <begin position="90"/>
        <end position="169"/>
    </location>
</feature>
<dbReference type="InterPro" id="IPR043128">
    <property type="entry name" value="Rev_trsase/Diguanyl_cyclase"/>
</dbReference>
<accession>A0A6L2NBK6</accession>
<comment type="caution">
    <text evidence="3">The sequence shown here is derived from an EMBL/GenBank/DDBJ whole genome shotgun (WGS) entry which is preliminary data.</text>
</comment>
<dbReference type="InterPro" id="IPR005162">
    <property type="entry name" value="Retrotrans_gag_dom"/>
</dbReference>